<evidence type="ECO:0000313" key="5">
    <source>
        <dbReference type="Proteomes" id="UP001152484"/>
    </source>
</evidence>
<name>A0A9P1DYZ6_CUSEU</name>
<protein>
    <recommendedName>
        <fullName evidence="6">Late embryogenesis abundant protein LEA-2 subgroup domain-containing protein</fullName>
    </recommendedName>
</protein>
<dbReference type="GO" id="GO:0005886">
    <property type="term" value="C:plasma membrane"/>
    <property type="evidence" value="ECO:0007669"/>
    <property type="project" value="TreeGrafter"/>
</dbReference>
<comment type="caution">
    <text evidence="4">The sequence shown here is derived from an EMBL/GenBank/DDBJ whole genome shotgun (WGS) entry which is preliminary data.</text>
</comment>
<reference evidence="4" key="1">
    <citation type="submission" date="2022-07" db="EMBL/GenBank/DDBJ databases">
        <authorList>
            <person name="Macas J."/>
            <person name="Novak P."/>
            <person name="Neumann P."/>
        </authorList>
    </citation>
    <scope>NUCLEOTIDE SEQUENCE</scope>
</reference>
<dbReference type="PANTHER" id="PTHR31234:SF39">
    <property type="entry name" value="HARPIN-INDUCED PROTEIN 1 CONTAINING PROTEIN, EXPRESSED"/>
    <property type="match status" value="1"/>
</dbReference>
<sequence length="214" mass="23056">MAHRTRKGSKCGGCCNATFGLGIVVIIVLIVGVPWFFYHIYKPKVPVYSVVGAAVMPNYTLTDDGKLTAKFTVNLTSNNPNENDVAISYGIATVLLYLDDEAKALIAFGTLPPLEQPAGTAANTSTLNLYGQEVVLEPNTSTLFIPAPPPNITAFPAVIQLFVPIHYDHKSRYDGMLSGACQLSCSSNGFEGPFPVPFSVGLSRRNNKLFIFPP</sequence>
<comment type="subcellular location">
    <subcellularLocation>
        <location evidence="1">Membrane</location>
    </subcellularLocation>
</comment>
<dbReference type="OrthoDB" id="778052at2759"/>
<keyword evidence="2 3" id="KW-0472">Membrane</keyword>
<organism evidence="4 5">
    <name type="scientific">Cuscuta europaea</name>
    <name type="common">European dodder</name>
    <dbReference type="NCBI Taxonomy" id="41803"/>
    <lineage>
        <taxon>Eukaryota</taxon>
        <taxon>Viridiplantae</taxon>
        <taxon>Streptophyta</taxon>
        <taxon>Embryophyta</taxon>
        <taxon>Tracheophyta</taxon>
        <taxon>Spermatophyta</taxon>
        <taxon>Magnoliopsida</taxon>
        <taxon>eudicotyledons</taxon>
        <taxon>Gunneridae</taxon>
        <taxon>Pentapetalae</taxon>
        <taxon>asterids</taxon>
        <taxon>lamiids</taxon>
        <taxon>Solanales</taxon>
        <taxon>Convolvulaceae</taxon>
        <taxon>Cuscuteae</taxon>
        <taxon>Cuscuta</taxon>
        <taxon>Cuscuta subgen. Cuscuta</taxon>
    </lineage>
</organism>
<evidence type="ECO:0000256" key="3">
    <source>
        <dbReference type="SAM" id="Phobius"/>
    </source>
</evidence>
<evidence type="ECO:0000256" key="2">
    <source>
        <dbReference type="ARBA" id="ARBA00023136"/>
    </source>
</evidence>
<accession>A0A9P1DYZ6</accession>
<feature type="transmembrane region" description="Helical" evidence="3">
    <location>
        <begin position="12"/>
        <end position="38"/>
    </location>
</feature>
<dbReference type="Proteomes" id="UP001152484">
    <property type="component" value="Unassembled WGS sequence"/>
</dbReference>
<keyword evidence="5" id="KW-1185">Reference proteome</keyword>
<dbReference type="PANTHER" id="PTHR31234">
    <property type="entry name" value="LATE EMBRYOGENESIS ABUNDANT (LEA) HYDROXYPROLINE-RICH GLYCOPROTEIN FAMILY"/>
    <property type="match status" value="1"/>
</dbReference>
<proteinExistence type="predicted"/>
<evidence type="ECO:0008006" key="6">
    <source>
        <dbReference type="Google" id="ProtNLM"/>
    </source>
</evidence>
<evidence type="ECO:0000256" key="1">
    <source>
        <dbReference type="ARBA" id="ARBA00004370"/>
    </source>
</evidence>
<dbReference type="EMBL" id="CAMAPE010000005">
    <property type="protein sequence ID" value="CAH9067677.1"/>
    <property type="molecule type" value="Genomic_DNA"/>
</dbReference>
<dbReference type="InterPro" id="IPR044839">
    <property type="entry name" value="NDR1-like"/>
</dbReference>
<evidence type="ECO:0000313" key="4">
    <source>
        <dbReference type="EMBL" id="CAH9067677.1"/>
    </source>
</evidence>
<dbReference type="AlphaFoldDB" id="A0A9P1DYZ6"/>
<keyword evidence="3" id="KW-1133">Transmembrane helix</keyword>
<keyword evidence="3" id="KW-0812">Transmembrane</keyword>
<dbReference type="GO" id="GO:0098542">
    <property type="term" value="P:defense response to other organism"/>
    <property type="evidence" value="ECO:0007669"/>
    <property type="project" value="InterPro"/>
</dbReference>
<gene>
    <name evidence="4" type="ORF">CEURO_LOCUS2599</name>
</gene>